<dbReference type="NCBIfam" id="TIGR01407">
    <property type="entry name" value="dinG_rel"/>
    <property type="match status" value="1"/>
</dbReference>
<organism evidence="18 19">
    <name type="scientific">Brevibacillus centrosporus</name>
    <dbReference type="NCBI Taxonomy" id="54910"/>
    <lineage>
        <taxon>Bacteria</taxon>
        <taxon>Bacillati</taxon>
        <taxon>Bacillota</taxon>
        <taxon>Bacilli</taxon>
        <taxon>Bacillales</taxon>
        <taxon>Paenibacillaceae</taxon>
        <taxon>Brevibacillus</taxon>
    </lineage>
</organism>
<evidence type="ECO:0000256" key="14">
    <source>
        <dbReference type="ARBA" id="ARBA00023235"/>
    </source>
</evidence>
<accession>A0A1I3Z1D0</accession>
<keyword evidence="10" id="KW-0408">Iron</keyword>
<evidence type="ECO:0000256" key="2">
    <source>
        <dbReference type="ARBA" id="ARBA00022722"/>
    </source>
</evidence>
<dbReference type="InterPro" id="IPR027417">
    <property type="entry name" value="P-loop_NTPase"/>
</dbReference>
<dbReference type="InterPro" id="IPR006554">
    <property type="entry name" value="Helicase-like_DEXD_c2"/>
</dbReference>
<evidence type="ECO:0000259" key="17">
    <source>
        <dbReference type="PROSITE" id="PS51193"/>
    </source>
</evidence>
<evidence type="ECO:0000256" key="13">
    <source>
        <dbReference type="ARBA" id="ARBA00023204"/>
    </source>
</evidence>
<evidence type="ECO:0000256" key="7">
    <source>
        <dbReference type="ARBA" id="ARBA00022806"/>
    </source>
</evidence>
<dbReference type="SMART" id="SM00488">
    <property type="entry name" value="DEXDc2"/>
    <property type="match status" value="1"/>
</dbReference>
<dbReference type="STRING" id="1884381.SAMN05518846_112107"/>
<dbReference type="NCBIfam" id="NF005981">
    <property type="entry name" value="PRK08074.1"/>
    <property type="match status" value="1"/>
</dbReference>
<evidence type="ECO:0000256" key="10">
    <source>
        <dbReference type="ARBA" id="ARBA00023004"/>
    </source>
</evidence>
<dbReference type="FunFam" id="3.30.420.10:FF:000045">
    <property type="entry name" value="3'-5' exonuclease DinG"/>
    <property type="match status" value="1"/>
</dbReference>
<keyword evidence="4 15" id="KW-0547">Nucleotide-binding</keyword>
<feature type="short sequence motif" description="DEAH box" evidence="15">
    <location>
        <begin position="486"/>
        <end position="489"/>
    </location>
</feature>
<evidence type="ECO:0000256" key="16">
    <source>
        <dbReference type="RuleBase" id="RU364106"/>
    </source>
</evidence>
<feature type="binding site" evidence="15">
    <location>
        <begin position="305"/>
        <end position="312"/>
    </location>
    <ligand>
        <name>ATP</name>
        <dbReference type="ChEBI" id="CHEBI:30616"/>
    </ligand>
</feature>
<dbReference type="GO" id="GO:0003678">
    <property type="term" value="F:DNA helicase activity"/>
    <property type="evidence" value="ECO:0007669"/>
    <property type="project" value="InterPro"/>
</dbReference>
<evidence type="ECO:0000313" key="19">
    <source>
        <dbReference type="Proteomes" id="UP000198915"/>
    </source>
</evidence>
<reference evidence="19" key="1">
    <citation type="submission" date="2016-10" db="EMBL/GenBank/DDBJ databases">
        <authorList>
            <person name="Varghese N."/>
            <person name="Submissions S."/>
        </authorList>
    </citation>
    <scope>NUCLEOTIDE SEQUENCE [LARGE SCALE GENOMIC DNA]</scope>
    <source>
        <strain evidence="19">OK042</strain>
    </source>
</reference>
<dbReference type="PANTHER" id="PTHR11472">
    <property type="entry name" value="DNA REPAIR DEAD HELICASE RAD3/XP-D SUBFAMILY MEMBER"/>
    <property type="match status" value="1"/>
</dbReference>
<dbReference type="InterPro" id="IPR006310">
    <property type="entry name" value="DinG"/>
</dbReference>
<keyword evidence="6 15" id="KW-0378">Hydrolase</keyword>
<dbReference type="InterPro" id="IPR014013">
    <property type="entry name" value="Helic_SF1/SF2_ATP-bd_DinG/Rad3"/>
</dbReference>
<evidence type="ECO:0000256" key="9">
    <source>
        <dbReference type="ARBA" id="ARBA00022840"/>
    </source>
</evidence>
<dbReference type="AlphaFoldDB" id="A0A1I3Z1D0"/>
<dbReference type="SMART" id="SM00479">
    <property type="entry name" value="EXOIII"/>
    <property type="match status" value="1"/>
</dbReference>
<dbReference type="Pfam" id="PF06733">
    <property type="entry name" value="DEAD_2"/>
    <property type="match status" value="1"/>
</dbReference>
<keyword evidence="8 15" id="KW-0269">Exonuclease</keyword>
<evidence type="ECO:0000256" key="3">
    <source>
        <dbReference type="ARBA" id="ARBA00022723"/>
    </source>
</evidence>
<dbReference type="Gene3D" id="3.40.50.300">
    <property type="entry name" value="P-loop containing nucleotide triphosphate hydrolases"/>
    <property type="match status" value="2"/>
</dbReference>
<dbReference type="Pfam" id="PF13307">
    <property type="entry name" value="Helicase_C_2"/>
    <property type="match status" value="1"/>
</dbReference>
<dbReference type="SUPFAM" id="SSF52540">
    <property type="entry name" value="P-loop containing nucleoside triphosphate hydrolases"/>
    <property type="match status" value="2"/>
</dbReference>
<comment type="similarity">
    <text evidence="15 16">Belongs to the helicase family. DinG subfamily. Type 2 sub-subfamily.</text>
</comment>
<dbReference type="Gene3D" id="3.30.420.10">
    <property type="entry name" value="Ribonuclease H-like superfamily/Ribonuclease H"/>
    <property type="match status" value="1"/>
</dbReference>
<dbReference type="SMART" id="SM00491">
    <property type="entry name" value="HELICc2"/>
    <property type="match status" value="1"/>
</dbReference>
<name>A0A1I3Z1D0_9BACL</name>
<dbReference type="EMBL" id="FORT01000012">
    <property type="protein sequence ID" value="SFK37429.1"/>
    <property type="molecule type" value="Genomic_DNA"/>
</dbReference>
<dbReference type="Pfam" id="PF00270">
    <property type="entry name" value="DEAD"/>
    <property type="match status" value="1"/>
</dbReference>
<keyword evidence="9 15" id="KW-0067">ATP-binding</keyword>
<evidence type="ECO:0000256" key="4">
    <source>
        <dbReference type="ARBA" id="ARBA00022741"/>
    </source>
</evidence>
<dbReference type="GO" id="GO:0005524">
    <property type="term" value="F:ATP binding"/>
    <property type="evidence" value="ECO:0007669"/>
    <property type="project" value="UniProtKB-UniRule"/>
</dbReference>
<keyword evidence="7 18" id="KW-0347">Helicase</keyword>
<keyword evidence="5" id="KW-0227">DNA damage</keyword>
<dbReference type="GO" id="GO:0051539">
    <property type="term" value="F:4 iron, 4 sulfur cluster binding"/>
    <property type="evidence" value="ECO:0007669"/>
    <property type="project" value="UniProtKB-KW"/>
</dbReference>
<feature type="domain" description="Helicase ATP-binding" evidence="17">
    <location>
        <begin position="270"/>
        <end position="540"/>
    </location>
</feature>
<keyword evidence="3" id="KW-0479">Metal-binding</keyword>
<dbReference type="GO" id="GO:0016818">
    <property type="term" value="F:hydrolase activity, acting on acid anhydrides, in phosphorus-containing anhydrides"/>
    <property type="evidence" value="ECO:0007669"/>
    <property type="project" value="InterPro"/>
</dbReference>
<dbReference type="GO" id="GO:0008408">
    <property type="term" value="F:3'-5' exonuclease activity"/>
    <property type="evidence" value="ECO:0007669"/>
    <property type="project" value="UniProtKB-UniRule"/>
</dbReference>
<evidence type="ECO:0000256" key="11">
    <source>
        <dbReference type="ARBA" id="ARBA00023014"/>
    </source>
</evidence>
<evidence type="ECO:0000256" key="15">
    <source>
        <dbReference type="HAMAP-Rule" id="MF_02206"/>
    </source>
</evidence>
<dbReference type="Pfam" id="PF00929">
    <property type="entry name" value="RNase_T"/>
    <property type="match status" value="1"/>
</dbReference>
<keyword evidence="19" id="KW-1185">Reference proteome</keyword>
<comment type="function">
    <text evidence="15 16">3'-5' exonuclease.</text>
</comment>
<dbReference type="RefSeq" id="WP_092272264.1">
    <property type="nucleotide sequence ID" value="NZ_FORT01000012.1"/>
</dbReference>
<dbReference type="GO" id="GO:0046872">
    <property type="term" value="F:metal ion binding"/>
    <property type="evidence" value="ECO:0007669"/>
    <property type="project" value="UniProtKB-KW"/>
</dbReference>
<proteinExistence type="inferred from homology"/>
<evidence type="ECO:0000256" key="5">
    <source>
        <dbReference type="ARBA" id="ARBA00022763"/>
    </source>
</evidence>
<dbReference type="InterPro" id="IPR010614">
    <property type="entry name" value="RAD3-like_helicase_DEAD"/>
</dbReference>
<dbReference type="SUPFAM" id="SSF53098">
    <property type="entry name" value="Ribonuclease H-like"/>
    <property type="match status" value="1"/>
</dbReference>
<dbReference type="InterPro" id="IPR012337">
    <property type="entry name" value="RNaseH-like_sf"/>
</dbReference>
<dbReference type="CDD" id="cd06127">
    <property type="entry name" value="DEDDh"/>
    <property type="match status" value="1"/>
</dbReference>
<dbReference type="PROSITE" id="PS51193">
    <property type="entry name" value="HELICASE_ATP_BIND_2"/>
    <property type="match status" value="1"/>
</dbReference>
<keyword evidence="1" id="KW-0004">4Fe-4S</keyword>
<evidence type="ECO:0000256" key="12">
    <source>
        <dbReference type="ARBA" id="ARBA00023125"/>
    </source>
</evidence>
<dbReference type="InterPro" id="IPR013520">
    <property type="entry name" value="Ribonucl_H"/>
</dbReference>
<dbReference type="NCBIfam" id="TIGR00573">
    <property type="entry name" value="dnaq"/>
    <property type="match status" value="1"/>
</dbReference>
<dbReference type="PANTHER" id="PTHR11472:SF34">
    <property type="entry name" value="REGULATOR OF TELOMERE ELONGATION HELICASE 1"/>
    <property type="match status" value="1"/>
</dbReference>
<dbReference type="InterPro" id="IPR036397">
    <property type="entry name" value="RNaseH_sf"/>
</dbReference>
<dbReference type="GO" id="GO:0006260">
    <property type="term" value="P:DNA replication"/>
    <property type="evidence" value="ECO:0007669"/>
    <property type="project" value="InterPro"/>
</dbReference>
<dbReference type="Proteomes" id="UP000198915">
    <property type="component" value="Unassembled WGS sequence"/>
</dbReference>
<protein>
    <recommendedName>
        <fullName evidence="15 16">3'-5' exonuclease DinG</fullName>
        <ecNumber evidence="15 16">3.1.-.-</ecNumber>
    </recommendedName>
</protein>
<evidence type="ECO:0000256" key="6">
    <source>
        <dbReference type="ARBA" id="ARBA00022801"/>
    </source>
</evidence>
<evidence type="ECO:0000256" key="1">
    <source>
        <dbReference type="ARBA" id="ARBA00022485"/>
    </source>
</evidence>
<keyword evidence="13" id="KW-0234">DNA repair</keyword>
<dbReference type="GO" id="GO:0003677">
    <property type="term" value="F:DNA binding"/>
    <property type="evidence" value="ECO:0007669"/>
    <property type="project" value="UniProtKB-KW"/>
</dbReference>
<keyword evidence="12" id="KW-0238">DNA-binding</keyword>
<dbReference type="InterPro" id="IPR045028">
    <property type="entry name" value="DinG/Rad3-like"/>
</dbReference>
<keyword evidence="2 15" id="KW-0540">Nuclease</keyword>
<gene>
    <name evidence="15 16" type="primary">dinG</name>
    <name evidence="18" type="ORF">SAMN05518846_112107</name>
</gene>
<dbReference type="InterPro" id="IPR006555">
    <property type="entry name" value="ATP-dep_Helicase_C"/>
</dbReference>
<keyword evidence="11" id="KW-0411">Iron-sulfur</keyword>
<keyword evidence="14" id="KW-0413">Isomerase</keyword>
<evidence type="ECO:0000256" key="8">
    <source>
        <dbReference type="ARBA" id="ARBA00022839"/>
    </source>
</evidence>
<dbReference type="GO" id="GO:0006281">
    <property type="term" value="P:DNA repair"/>
    <property type="evidence" value="ECO:0007669"/>
    <property type="project" value="UniProtKB-KW"/>
</dbReference>
<dbReference type="HAMAP" id="MF_02206">
    <property type="entry name" value="DinG_exonucl"/>
    <property type="match status" value="1"/>
</dbReference>
<sequence>MNRLLVVDFETTGSHPRQGDSIIQIGAVAIDDGIVTDSFSTLVNPGQAIPPFITQLTGITEEMVADAPSLEEVFPRLLRLLDGRAFVAHNASFDLQFLQEALLSQGYYAFDGYVLDTVELSRLLMPTQNSYRLGELASDLDIEHENPHQADSDAMATAQLFLHLMNIVNEMPLVTIQRLQMLVSSFRSDIDALLRYVEMEKMAEIPLLDAEAEAEPVLNEPSEMWDIYRQLALRKRREKLTASLRTPAYDTTSIAPFDDMLGQVLGDAGSMSVHVAGYQRRDAQEAMMHAVFEAMQDGTHLLIEAGTGTGKSLGYLFPGIIWAKQNGQQLVVSTNTIQLQEQLFNKEIMSLQQTLPFEFSAATLKGRGNYLCLRKFEQALEEPIEGSSQEMRLVKGQMLAWLTQTETGDVEELSMPPTGQLFWQQVKSDTGSCLNRACPWFSRCYYFQAKDRAKDADVLIVNHALLISDLQAENRILPPYEVAIIDEAHHLEDAATQHMGKQFTTTQLLFLLDRASVEPGAALTRFAEEWESWVGAPQDFVAEHMAELQALYAPLRDKATHWTQLLYAWASDRAEETTEAGRETVRYRVESFTGKHERIRKTTRKLIESMSAFAQVFDRFVRGLPADDKPPFALRSLRTDLFGLLNDWQKVTELLHFFLLEQDPQYVYWMEVEARTARKQVHLSAALLKVSDSLTEPLFAQKQSMILTSATLTVKNSFSYVINRFGLDQLPEERVRTLSIPSPFDYEHQGLLLIPSDFPAPGKENDLTYVDAVVQGCVDVVLASKGRTLILFTSHSMLRLVYNAMKERLTDAPDSYTLLGHGIDSNNRSKLVGLFQTIEKSVLLGTSSFWEGVDIPGEALSSLVIVKLPFTPPNHPVYQGRSELLKTEGKNAFMSMALPQAVILFKQGVGRLIRHHLDRGVVILFDTRIVEARYGRSFLQSLPPYAVESGPWPELRERIEPFLGMSTLLDS</sequence>
<evidence type="ECO:0000313" key="18">
    <source>
        <dbReference type="EMBL" id="SFK37429.1"/>
    </source>
</evidence>
<dbReference type="InterPro" id="IPR011545">
    <property type="entry name" value="DEAD/DEAH_box_helicase_dom"/>
</dbReference>
<dbReference type="GO" id="GO:0003887">
    <property type="term" value="F:DNA-directed DNA polymerase activity"/>
    <property type="evidence" value="ECO:0007669"/>
    <property type="project" value="InterPro"/>
</dbReference>
<dbReference type="InterPro" id="IPR006054">
    <property type="entry name" value="DnaQ"/>
</dbReference>
<dbReference type="EC" id="3.1.-.-" evidence="15 16"/>